<name>A0AA39YB03_9PEZI</name>
<protein>
    <submittedName>
        <fullName evidence="6">Glycosyl hydrolase</fullName>
    </submittedName>
</protein>
<dbReference type="EMBL" id="JAULSV010000003">
    <property type="protein sequence ID" value="KAK0649307.1"/>
    <property type="molecule type" value="Genomic_DNA"/>
</dbReference>
<dbReference type="AlphaFoldDB" id="A0AA39YB03"/>
<keyword evidence="3 5" id="KW-0378">Hydrolase</keyword>
<proteinExistence type="inferred from homology"/>
<dbReference type="Pfam" id="PF04616">
    <property type="entry name" value="Glyco_hydro_43"/>
    <property type="match status" value="1"/>
</dbReference>
<dbReference type="Proteomes" id="UP001174936">
    <property type="component" value="Unassembled WGS sequence"/>
</dbReference>
<dbReference type="SUPFAM" id="SSF75005">
    <property type="entry name" value="Arabinanase/levansucrase/invertase"/>
    <property type="match status" value="1"/>
</dbReference>
<dbReference type="GO" id="GO:0004553">
    <property type="term" value="F:hydrolase activity, hydrolyzing O-glycosyl compounds"/>
    <property type="evidence" value="ECO:0007669"/>
    <property type="project" value="InterPro"/>
</dbReference>
<dbReference type="Gene3D" id="2.115.10.20">
    <property type="entry name" value="Glycosyl hydrolase domain, family 43"/>
    <property type="match status" value="1"/>
</dbReference>
<keyword evidence="4 5" id="KW-0326">Glycosidase</keyword>
<evidence type="ECO:0000256" key="4">
    <source>
        <dbReference type="ARBA" id="ARBA00023295"/>
    </source>
</evidence>
<comment type="caution">
    <text evidence="6">The sequence shown here is derived from an EMBL/GenBank/DDBJ whole genome shotgun (WGS) entry which is preliminary data.</text>
</comment>
<evidence type="ECO:0000256" key="3">
    <source>
        <dbReference type="ARBA" id="ARBA00022801"/>
    </source>
</evidence>
<dbReference type="PANTHER" id="PTHR43817">
    <property type="entry name" value="GLYCOSYL HYDROLASE"/>
    <property type="match status" value="1"/>
</dbReference>
<feature type="non-terminal residue" evidence="6">
    <location>
        <position position="1"/>
    </location>
</feature>
<evidence type="ECO:0000256" key="2">
    <source>
        <dbReference type="ARBA" id="ARBA00022729"/>
    </source>
</evidence>
<dbReference type="InterPro" id="IPR006710">
    <property type="entry name" value="Glyco_hydro_43"/>
</dbReference>
<reference evidence="6" key="1">
    <citation type="submission" date="2023-06" db="EMBL/GenBank/DDBJ databases">
        <title>Genome-scale phylogeny and comparative genomics of the fungal order Sordariales.</title>
        <authorList>
            <consortium name="Lawrence Berkeley National Laboratory"/>
            <person name="Hensen N."/>
            <person name="Bonometti L."/>
            <person name="Westerberg I."/>
            <person name="Brannstrom I.O."/>
            <person name="Guillou S."/>
            <person name="Cros-Aarteil S."/>
            <person name="Calhoun S."/>
            <person name="Haridas S."/>
            <person name="Kuo A."/>
            <person name="Mondo S."/>
            <person name="Pangilinan J."/>
            <person name="Riley R."/>
            <person name="Labutti K."/>
            <person name="Andreopoulos B."/>
            <person name="Lipzen A."/>
            <person name="Chen C."/>
            <person name="Yanf M."/>
            <person name="Daum C."/>
            <person name="Ng V."/>
            <person name="Clum A."/>
            <person name="Steindorff A."/>
            <person name="Ohm R."/>
            <person name="Martin F."/>
            <person name="Silar P."/>
            <person name="Natvig D."/>
            <person name="Lalanne C."/>
            <person name="Gautier V."/>
            <person name="Ament-Velasquez S.L."/>
            <person name="Kruys A."/>
            <person name="Hutchinson M.I."/>
            <person name="Powell A.J."/>
            <person name="Barry K."/>
            <person name="Miller A.N."/>
            <person name="Grigoriev I.V."/>
            <person name="Debuchy R."/>
            <person name="Gladieux P."/>
            <person name="Thoren M.H."/>
            <person name="Johannesson H."/>
        </authorList>
    </citation>
    <scope>NUCLEOTIDE SEQUENCE</scope>
    <source>
        <strain evidence="6">SMH2532-1</strain>
    </source>
</reference>
<feature type="non-terminal residue" evidence="6">
    <location>
        <position position="316"/>
    </location>
</feature>
<accession>A0AA39YB03</accession>
<sequence>IPLASPAPFTNPLSPLIAKQPYVIYADGYWYYMYTSHWEIEIARTPTLDGLKQGGQKKTIFPKLENDRNFYNPRLYKIDNTWWLYYRATPDPGLGRAARTQDFYALKGGATVPDTFSNPVKIANETTGQLLRVQNRLYFLNNCGDSICIAPMSSPTSIGTPAVLAVSDQDWEFVGLGANNVNQRYIGNPTPFYHEDKIFIAYELDFGAMFVEHPFGLLTYKGSGDPTLSSSWTKSGPFQNVAYKKGNASCYSELGNFFVSPDGSEVWTLYNTDNLSDGCTDPQNTGAKRLGWNADGSPNFGVPGVVGQATSGPSGE</sequence>
<evidence type="ECO:0000313" key="6">
    <source>
        <dbReference type="EMBL" id="KAK0649307.1"/>
    </source>
</evidence>
<dbReference type="GO" id="GO:0005975">
    <property type="term" value="P:carbohydrate metabolic process"/>
    <property type="evidence" value="ECO:0007669"/>
    <property type="project" value="InterPro"/>
</dbReference>
<evidence type="ECO:0000256" key="1">
    <source>
        <dbReference type="ARBA" id="ARBA00009865"/>
    </source>
</evidence>
<organism evidence="6 7">
    <name type="scientific">Cercophora newfieldiana</name>
    <dbReference type="NCBI Taxonomy" id="92897"/>
    <lineage>
        <taxon>Eukaryota</taxon>
        <taxon>Fungi</taxon>
        <taxon>Dikarya</taxon>
        <taxon>Ascomycota</taxon>
        <taxon>Pezizomycotina</taxon>
        <taxon>Sordariomycetes</taxon>
        <taxon>Sordariomycetidae</taxon>
        <taxon>Sordariales</taxon>
        <taxon>Lasiosphaeriaceae</taxon>
        <taxon>Cercophora</taxon>
    </lineage>
</organism>
<comment type="similarity">
    <text evidence="1 5">Belongs to the glycosyl hydrolase 43 family.</text>
</comment>
<keyword evidence="7" id="KW-1185">Reference proteome</keyword>
<dbReference type="InterPro" id="IPR023296">
    <property type="entry name" value="Glyco_hydro_beta-prop_sf"/>
</dbReference>
<gene>
    <name evidence="6" type="ORF">B0T16DRAFT_296574</name>
</gene>
<dbReference type="PANTHER" id="PTHR43817:SF1">
    <property type="entry name" value="HYDROLASE, FAMILY 43, PUTATIVE (AFU_ORTHOLOGUE AFUA_3G01660)-RELATED"/>
    <property type="match status" value="1"/>
</dbReference>
<evidence type="ECO:0000313" key="7">
    <source>
        <dbReference type="Proteomes" id="UP001174936"/>
    </source>
</evidence>
<keyword evidence="2" id="KW-0732">Signal</keyword>
<evidence type="ECO:0000256" key="5">
    <source>
        <dbReference type="RuleBase" id="RU361187"/>
    </source>
</evidence>